<evidence type="ECO:0000256" key="6">
    <source>
        <dbReference type="RuleBase" id="RU363034"/>
    </source>
</evidence>
<dbReference type="CDD" id="cd00190">
    <property type="entry name" value="Tryp_SPc"/>
    <property type="match status" value="1"/>
</dbReference>
<evidence type="ECO:0000313" key="9">
    <source>
        <dbReference type="EMBL" id="JAS66531.1"/>
    </source>
</evidence>
<dbReference type="PRINTS" id="PR00722">
    <property type="entry name" value="CHYMOTRYPSIN"/>
</dbReference>
<dbReference type="GO" id="GO:0006508">
    <property type="term" value="P:proteolysis"/>
    <property type="evidence" value="ECO:0007669"/>
    <property type="project" value="UniProtKB-KW"/>
</dbReference>
<evidence type="ECO:0000256" key="2">
    <source>
        <dbReference type="ARBA" id="ARBA00022670"/>
    </source>
</evidence>
<evidence type="ECO:0000259" key="7">
    <source>
        <dbReference type="PROSITE" id="PS50240"/>
    </source>
</evidence>
<dbReference type="PANTHER" id="PTHR24276">
    <property type="entry name" value="POLYSERASE-RELATED"/>
    <property type="match status" value="1"/>
</dbReference>
<name>A0A1B6EMQ4_9HEMI</name>
<dbReference type="InterPro" id="IPR050430">
    <property type="entry name" value="Peptidase_S1"/>
</dbReference>
<dbReference type="Pfam" id="PF00089">
    <property type="entry name" value="Trypsin"/>
    <property type="match status" value="1"/>
</dbReference>
<dbReference type="SUPFAM" id="SSF50494">
    <property type="entry name" value="Trypsin-like serine proteases"/>
    <property type="match status" value="1"/>
</dbReference>
<dbReference type="FunFam" id="2.40.10.10:FF:000034">
    <property type="entry name" value="Eupolytin"/>
    <property type="match status" value="1"/>
</dbReference>
<dbReference type="InterPro" id="IPR001254">
    <property type="entry name" value="Trypsin_dom"/>
</dbReference>
<evidence type="ECO:0000313" key="8">
    <source>
        <dbReference type="EMBL" id="JAS39212.1"/>
    </source>
</evidence>
<dbReference type="PANTHER" id="PTHR24276:SF91">
    <property type="entry name" value="AT26814P-RELATED"/>
    <property type="match status" value="1"/>
</dbReference>
<dbReference type="AlphaFoldDB" id="A0A1B6EMQ4"/>
<feature type="domain" description="Peptidase S1" evidence="7">
    <location>
        <begin position="33"/>
        <end position="253"/>
    </location>
</feature>
<dbReference type="PROSITE" id="PS00134">
    <property type="entry name" value="TRYPSIN_HIS"/>
    <property type="match status" value="1"/>
</dbReference>
<sequence length="264" mass="29532">MSPSIASVRTGYLIAFTAVFISQWSHIIAQNRILGGYETTIEDVPYQLSLEGGRRHICGGSVLTKDWALTAAHCVYNEPVRWMSFRAGSTTRGNGGTLHPVKYYIFHEKYSGRKTLDYDVAVVFVKVPFDFKTGIAPVSLPFSVPRAREQVLVSGWGFLEPQQIRKPKNLVATEIRVYSWSECKKMYWLVTPRMMCAGAGYKDICGGDSGGPLVRGQREQVGIVSWGYKCGDGLPSVYTNISAVIPWIREKTGMDDYLMFPSDY</sequence>
<evidence type="ECO:0000256" key="1">
    <source>
        <dbReference type="ARBA" id="ARBA00007664"/>
    </source>
</evidence>
<keyword evidence="4 6" id="KW-0720">Serine protease</keyword>
<comment type="similarity">
    <text evidence="1">Belongs to the peptidase S1 family.</text>
</comment>
<dbReference type="InterPro" id="IPR018114">
    <property type="entry name" value="TRYPSIN_HIS"/>
</dbReference>
<dbReference type="InterPro" id="IPR043504">
    <property type="entry name" value="Peptidase_S1_PA_chymotrypsin"/>
</dbReference>
<evidence type="ECO:0000256" key="3">
    <source>
        <dbReference type="ARBA" id="ARBA00022801"/>
    </source>
</evidence>
<dbReference type="SMART" id="SM00020">
    <property type="entry name" value="Tryp_SPc"/>
    <property type="match status" value="1"/>
</dbReference>
<keyword evidence="3 6" id="KW-0378">Hydrolase</keyword>
<dbReference type="EMBL" id="GECZ01030557">
    <property type="protein sequence ID" value="JAS39212.1"/>
    <property type="molecule type" value="Transcribed_RNA"/>
</dbReference>
<gene>
    <name evidence="8" type="ORF">g.30996</name>
    <name evidence="9" type="ORF">g.30997</name>
</gene>
<dbReference type="Gene3D" id="2.40.10.10">
    <property type="entry name" value="Trypsin-like serine proteases"/>
    <property type="match status" value="1"/>
</dbReference>
<accession>A0A1B6EMQ4</accession>
<evidence type="ECO:0000256" key="4">
    <source>
        <dbReference type="ARBA" id="ARBA00022825"/>
    </source>
</evidence>
<evidence type="ECO:0000256" key="5">
    <source>
        <dbReference type="ARBA" id="ARBA00023157"/>
    </source>
</evidence>
<dbReference type="GO" id="GO:0004252">
    <property type="term" value="F:serine-type endopeptidase activity"/>
    <property type="evidence" value="ECO:0007669"/>
    <property type="project" value="InterPro"/>
</dbReference>
<protein>
    <recommendedName>
        <fullName evidence="7">Peptidase S1 domain-containing protein</fullName>
    </recommendedName>
</protein>
<organism evidence="8">
    <name type="scientific">Cuerna arida</name>
    <dbReference type="NCBI Taxonomy" id="1464854"/>
    <lineage>
        <taxon>Eukaryota</taxon>
        <taxon>Metazoa</taxon>
        <taxon>Ecdysozoa</taxon>
        <taxon>Arthropoda</taxon>
        <taxon>Hexapoda</taxon>
        <taxon>Insecta</taxon>
        <taxon>Pterygota</taxon>
        <taxon>Neoptera</taxon>
        <taxon>Paraneoptera</taxon>
        <taxon>Hemiptera</taxon>
        <taxon>Auchenorrhyncha</taxon>
        <taxon>Membracoidea</taxon>
        <taxon>Cicadellidae</taxon>
        <taxon>Cicadellinae</taxon>
        <taxon>Proconiini</taxon>
        <taxon>Cuerna</taxon>
    </lineage>
</organism>
<keyword evidence="2 6" id="KW-0645">Protease</keyword>
<proteinExistence type="inferred from homology"/>
<dbReference type="EMBL" id="GECZ01003238">
    <property type="protein sequence ID" value="JAS66531.1"/>
    <property type="molecule type" value="Transcribed_RNA"/>
</dbReference>
<dbReference type="InterPro" id="IPR033116">
    <property type="entry name" value="TRYPSIN_SER"/>
</dbReference>
<reference evidence="8" key="1">
    <citation type="submission" date="2015-11" db="EMBL/GenBank/DDBJ databases">
        <title>De novo transcriptome assembly of four potential Pierce s Disease insect vectors from Arizona vineyards.</title>
        <authorList>
            <person name="Tassone E.E."/>
        </authorList>
    </citation>
    <scope>NUCLEOTIDE SEQUENCE</scope>
</reference>
<dbReference type="PROSITE" id="PS50240">
    <property type="entry name" value="TRYPSIN_DOM"/>
    <property type="match status" value="1"/>
</dbReference>
<keyword evidence="5" id="KW-1015">Disulfide bond</keyword>
<dbReference type="InterPro" id="IPR001314">
    <property type="entry name" value="Peptidase_S1A"/>
</dbReference>
<dbReference type="PROSITE" id="PS00135">
    <property type="entry name" value="TRYPSIN_SER"/>
    <property type="match status" value="1"/>
</dbReference>
<dbReference type="InterPro" id="IPR009003">
    <property type="entry name" value="Peptidase_S1_PA"/>
</dbReference>